<reference evidence="1" key="1">
    <citation type="submission" date="2010-07" db="EMBL/GenBank/DDBJ databases">
        <authorList>
            <consortium name="CONSOLIDER consortium CSD2007-00005"/>
            <person name="Guazzaroni M.-E."/>
            <person name="Richter M."/>
            <person name="Garcia-Salamanca A."/>
            <person name="Yarza P."/>
            <person name="Ferrer M."/>
        </authorList>
    </citation>
    <scope>NUCLEOTIDE SEQUENCE</scope>
</reference>
<sequence>MNRKHLRTLRAIHTHPVSANVRWRDIEALFIALGADVSEREGSRVA</sequence>
<comment type="caution">
    <text evidence="1">The sequence shown here is derived from an EMBL/GenBank/DDBJ whole genome shotgun (WGS) entry which is preliminary data.</text>
</comment>
<accession>D9PFP9</accession>
<dbReference type="AlphaFoldDB" id="D9PFP9"/>
<feature type="non-terminal residue" evidence="1">
    <location>
        <position position="46"/>
    </location>
</feature>
<proteinExistence type="predicted"/>
<protein>
    <submittedName>
        <fullName evidence="1">HicA-related protein</fullName>
    </submittedName>
</protein>
<organism evidence="1">
    <name type="scientific">sediment metagenome</name>
    <dbReference type="NCBI Taxonomy" id="749907"/>
    <lineage>
        <taxon>unclassified sequences</taxon>
        <taxon>metagenomes</taxon>
        <taxon>ecological metagenomes</taxon>
    </lineage>
</organism>
<reference evidence="1" key="2">
    <citation type="journal article" date="2011" name="Microb. Ecol.">
        <title>Taxonomic and Functional Metagenomic Profiling of the Microbial Community in the Anoxic Sediment of a Sub-saline Shallow Lake (Laguna de Carrizo, Central Spain).</title>
        <authorList>
            <person name="Ferrer M."/>
            <person name="Guazzaroni M.E."/>
            <person name="Richter M."/>
            <person name="Garcia-Salamanca A."/>
            <person name="Yarza P."/>
            <person name="Suarez-Suarez A."/>
            <person name="Solano J."/>
            <person name="Alcaide M."/>
            <person name="van Dillewijn P."/>
            <person name="Molina-Henares M.A."/>
            <person name="Lopez-Cortes N."/>
            <person name="Al-Ramahi Y."/>
            <person name="Guerrero C."/>
            <person name="Acosta A."/>
            <person name="de Eugenio L.I."/>
            <person name="Martinez V."/>
            <person name="Marques S."/>
            <person name="Rojo F."/>
            <person name="Santero E."/>
            <person name="Genilloud O."/>
            <person name="Perez-Perez J."/>
            <person name="Rossello-Mora R."/>
            <person name="Ramos J.L."/>
        </authorList>
    </citation>
    <scope>NUCLEOTIDE SEQUENCE</scope>
</reference>
<dbReference type="EMBL" id="ADZX01000105">
    <property type="protein sequence ID" value="EFK97615.1"/>
    <property type="molecule type" value="Genomic_DNA"/>
</dbReference>
<gene>
    <name evidence="1" type="ORF">LDC_0340</name>
</gene>
<name>D9PFP9_9ZZZZ</name>
<evidence type="ECO:0000313" key="1">
    <source>
        <dbReference type="EMBL" id="EFK97615.1"/>
    </source>
</evidence>